<keyword evidence="3" id="KW-1003">Cell membrane</keyword>
<evidence type="ECO:0000256" key="3">
    <source>
        <dbReference type="ARBA" id="ARBA00022475"/>
    </source>
</evidence>
<feature type="domain" description="Sulfatase N-terminal" evidence="8">
    <location>
        <begin position="243"/>
        <end position="528"/>
    </location>
</feature>
<gene>
    <name evidence="9" type="ORF">IAD42_03075</name>
</gene>
<dbReference type="EMBL" id="DVJS01000069">
    <property type="protein sequence ID" value="HIS96939.1"/>
    <property type="molecule type" value="Genomic_DNA"/>
</dbReference>
<dbReference type="PANTHER" id="PTHR47371">
    <property type="entry name" value="LIPOTEICHOIC ACID SYNTHASE"/>
    <property type="match status" value="1"/>
</dbReference>
<dbReference type="InterPro" id="IPR000917">
    <property type="entry name" value="Sulfatase_N"/>
</dbReference>
<organism evidence="9 10">
    <name type="scientific">Candidatus Scatomorpha pullistercoris</name>
    <dbReference type="NCBI Taxonomy" id="2840929"/>
    <lineage>
        <taxon>Bacteria</taxon>
        <taxon>Bacillati</taxon>
        <taxon>Bacillota</taxon>
        <taxon>Clostridia</taxon>
        <taxon>Eubacteriales</taxon>
        <taxon>Candidatus Scatomorpha</taxon>
    </lineage>
</organism>
<protein>
    <submittedName>
        <fullName evidence="9">LTA synthase family protein</fullName>
    </submittedName>
</protein>
<comment type="pathway">
    <text evidence="2">Cell wall biogenesis; lipoteichoic acid biosynthesis.</text>
</comment>
<evidence type="ECO:0000259" key="8">
    <source>
        <dbReference type="Pfam" id="PF00884"/>
    </source>
</evidence>
<evidence type="ECO:0000256" key="1">
    <source>
        <dbReference type="ARBA" id="ARBA00004651"/>
    </source>
</evidence>
<accession>A0A9D1K833</accession>
<feature type="transmembrane region" description="Helical" evidence="7">
    <location>
        <begin position="73"/>
        <end position="91"/>
    </location>
</feature>
<keyword evidence="4 7" id="KW-0812">Transmembrane</keyword>
<dbReference type="CDD" id="cd16015">
    <property type="entry name" value="LTA_synthase"/>
    <property type="match status" value="1"/>
</dbReference>
<dbReference type="InterPro" id="IPR050448">
    <property type="entry name" value="OpgB/LTA_synthase_biosynth"/>
</dbReference>
<name>A0A9D1K833_9FIRM</name>
<reference evidence="9" key="1">
    <citation type="submission" date="2020-10" db="EMBL/GenBank/DDBJ databases">
        <authorList>
            <person name="Gilroy R."/>
        </authorList>
    </citation>
    <scope>NUCLEOTIDE SEQUENCE</scope>
    <source>
        <strain evidence="9">ChiHecec3B27-6122</strain>
    </source>
</reference>
<comment type="caution">
    <text evidence="9">The sequence shown here is derived from an EMBL/GenBank/DDBJ whole genome shotgun (WGS) entry which is preliminary data.</text>
</comment>
<evidence type="ECO:0000256" key="7">
    <source>
        <dbReference type="SAM" id="Phobius"/>
    </source>
</evidence>
<evidence type="ECO:0000256" key="5">
    <source>
        <dbReference type="ARBA" id="ARBA00022989"/>
    </source>
</evidence>
<keyword evidence="6 7" id="KW-0472">Membrane</keyword>
<dbReference type="SUPFAM" id="SSF53649">
    <property type="entry name" value="Alkaline phosphatase-like"/>
    <property type="match status" value="1"/>
</dbReference>
<sequence>MKKHSRPTGGLTAALLGLAASVLILLYVLWAQPSALGDTLSGMFTQPLLLLLNWLPIALLCAALGFALANPMYGAAVVGLITGVMSLINRVKITMRSEPFVPRDIVLVKEAADAMGNYDLSLPWAQAGVLLLLILLFVAAGILLPPKKPEKKRGLVRAAACLLCLLLLVGLVAFVYSSDAVYESFETEKPYDSCAVADELGFPYYFCYHFSTMSVAKPEGFDRAEAESWEQDYEAPEDAAELNVVFVMNEAFSDILNEDVFVFPEGEHPMSVYNELAAGENAYAGHIVIPYFGGGTADTEFDVATGMQTNLLNPNSPSLTAFRCVERPMESLYRVFGSEGYTTSFMHPGDGWFYGRDEVYELLGAQEIYFADDMEGLEYKGEWVTDASFAKLIEQRFEDSVSSGVPDFTYAVTIQNHMSYTEDKYGDYACPKVETTVELSPEVQTAVDVYAEGIRDANAMLKELTEFYSAQSEPVLLIFFGDHLPYLCDNRAGYRELGLAAADVSGTEDPFAAYTAPYLIWCNEAGAELLDFDRAIESLELPGSGRMSACYLGAAVLELTGRGEASSWFGFLNEARRELPVIHGGTYMDTDGDTFFELGAEQSALLSKMRCWTYYKMEYLSAG</sequence>
<feature type="transmembrane region" description="Helical" evidence="7">
    <location>
        <begin position="156"/>
        <end position="176"/>
    </location>
</feature>
<dbReference type="PANTHER" id="PTHR47371:SF3">
    <property type="entry name" value="PHOSPHOGLYCEROL TRANSFERASE I"/>
    <property type="match status" value="1"/>
</dbReference>
<dbReference type="GO" id="GO:0005886">
    <property type="term" value="C:plasma membrane"/>
    <property type="evidence" value="ECO:0007669"/>
    <property type="project" value="UniProtKB-SubCell"/>
</dbReference>
<keyword evidence="5 7" id="KW-1133">Transmembrane helix</keyword>
<evidence type="ECO:0000256" key="6">
    <source>
        <dbReference type="ARBA" id="ARBA00023136"/>
    </source>
</evidence>
<dbReference type="AlphaFoldDB" id="A0A9D1K833"/>
<proteinExistence type="predicted"/>
<dbReference type="Pfam" id="PF00884">
    <property type="entry name" value="Sulfatase"/>
    <property type="match status" value="1"/>
</dbReference>
<comment type="subcellular location">
    <subcellularLocation>
        <location evidence="1">Cell membrane</location>
        <topology evidence="1">Multi-pass membrane protein</topology>
    </subcellularLocation>
</comment>
<dbReference type="InterPro" id="IPR017850">
    <property type="entry name" value="Alkaline_phosphatase_core_sf"/>
</dbReference>
<feature type="transmembrane region" description="Helical" evidence="7">
    <location>
        <begin position="47"/>
        <end position="66"/>
    </location>
</feature>
<evidence type="ECO:0000313" key="9">
    <source>
        <dbReference type="EMBL" id="HIS96939.1"/>
    </source>
</evidence>
<dbReference type="Gene3D" id="3.40.720.10">
    <property type="entry name" value="Alkaline Phosphatase, subunit A"/>
    <property type="match status" value="1"/>
</dbReference>
<reference evidence="9" key="2">
    <citation type="journal article" date="2021" name="PeerJ">
        <title>Extensive microbial diversity within the chicken gut microbiome revealed by metagenomics and culture.</title>
        <authorList>
            <person name="Gilroy R."/>
            <person name="Ravi A."/>
            <person name="Getino M."/>
            <person name="Pursley I."/>
            <person name="Horton D.L."/>
            <person name="Alikhan N.F."/>
            <person name="Baker D."/>
            <person name="Gharbi K."/>
            <person name="Hall N."/>
            <person name="Watson M."/>
            <person name="Adriaenssens E.M."/>
            <person name="Foster-Nyarko E."/>
            <person name="Jarju S."/>
            <person name="Secka A."/>
            <person name="Antonio M."/>
            <person name="Oren A."/>
            <person name="Chaudhuri R.R."/>
            <person name="La Ragione R."/>
            <person name="Hildebrand F."/>
            <person name="Pallen M.J."/>
        </authorList>
    </citation>
    <scope>NUCLEOTIDE SEQUENCE</scope>
    <source>
        <strain evidence="9">ChiHecec3B27-6122</strain>
    </source>
</reference>
<evidence type="ECO:0000256" key="2">
    <source>
        <dbReference type="ARBA" id="ARBA00004936"/>
    </source>
</evidence>
<evidence type="ECO:0000313" key="10">
    <source>
        <dbReference type="Proteomes" id="UP000886876"/>
    </source>
</evidence>
<evidence type="ECO:0000256" key="4">
    <source>
        <dbReference type="ARBA" id="ARBA00022692"/>
    </source>
</evidence>
<dbReference type="Proteomes" id="UP000886876">
    <property type="component" value="Unassembled WGS sequence"/>
</dbReference>
<feature type="transmembrane region" description="Helical" evidence="7">
    <location>
        <begin position="124"/>
        <end position="144"/>
    </location>
</feature>